<dbReference type="AlphaFoldDB" id="A0A6I6FAH1"/>
<sequence length="94" mass="10301">MGKNHINIIELSDEKIHENEAAIRIGKAAAGKGVYLLGPVKEKTQLKAKHKGIIKINLEGLNAINNVDKVTFATRHNNILVEKDEVIGATRIIP</sequence>
<dbReference type="Proteomes" id="UP000422764">
    <property type="component" value="Chromosome"/>
</dbReference>
<organism evidence="1 2">
    <name type="scientific">Clostridium bovifaecis</name>
    <dbReference type="NCBI Taxonomy" id="2184719"/>
    <lineage>
        <taxon>Bacteria</taxon>
        <taxon>Bacillati</taxon>
        <taxon>Bacillota</taxon>
        <taxon>Clostridia</taxon>
        <taxon>Eubacteriales</taxon>
        <taxon>Clostridiaceae</taxon>
        <taxon>Clostridium</taxon>
    </lineage>
</organism>
<name>A0A6I6FAH1_9CLOT</name>
<gene>
    <name evidence="1" type="ORF">GOM49_06150</name>
</gene>
<evidence type="ECO:0000313" key="1">
    <source>
        <dbReference type="EMBL" id="QGU94735.1"/>
    </source>
</evidence>
<accession>A0A6I6FAH1</accession>
<proteinExistence type="predicted"/>
<dbReference type="EMBL" id="CP046522">
    <property type="protein sequence ID" value="QGU94735.1"/>
    <property type="molecule type" value="Genomic_DNA"/>
</dbReference>
<evidence type="ECO:0000313" key="2">
    <source>
        <dbReference type="Proteomes" id="UP000422764"/>
    </source>
</evidence>
<reference evidence="1 2" key="1">
    <citation type="submission" date="2019-12" db="EMBL/GenBank/DDBJ databases">
        <title>Genome sequenceing of Clostridium bovifaecis.</title>
        <authorList>
            <person name="Yao Y."/>
        </authorList>
    </citation>
    <scope>NUCLEOTIDE SEQUENCE [LARGE SCALE GENOMIC DNA]</scope>
    <source>
        <strain evidence="1 2">BXX</strain>
    </source>
</reference>
<keyword evidence="2" id="KW-1185">Reference proteome</keyword>
<protein>
    <submittedName>
        <fullName evidence="1">Uncharacterized protein</fullName>
    </submittedName>
</protein>